<feature type="compositionally biased region" description="Basic residues" evidence="1">
    <location>
        <begin position="51"/>
        <end position="60"/>
    </location>
</feature>
<dbReference type="Proteomes" id="UP000765509">
    <property type="component" value="Unassembled WGS sequence"/>
</dbReference>
<proteinExistence type="predicted"/>
<keyword evidence="3" id="KW-1185">Reference proteome</keyword>
<reference evidence="2" key="1">
    <citation type="submission" date="2021-03" db="EMBL/GenBank/DDBJ databases">
        <title>Draft genome sequence of rust myrtle Austropuccinia psidii MF-1, a brazilian biotype.</title>
        <authorList>
            <person name="Quecine M.C."/>
            <person name="Pachon D.M.R."/>
            <person name="Bonatelli M.L."/>
            <person name="Correr F.H."/>
            <person name="Franceschini L.M."/>
            <person name="Leite T.F."/>
            <person name="Margarido G.R.A."/>
            <person name="Almeida C.A."/>
            <person name="Ferrarezi J.A."/>
            <person name="Labate C.A."/>
        </authorList>
    </citation>
    <scope>NUCLEOTIDE SEQUENCE</scope>
    <source>
        <strain evidence="2">MF-1</strain>
    </source>
</reference>
<protein>
    <submittedName>
        <fullName evidence="2">Uncharacterized protein</fullName>
    </submittedName>
</protein>
<dbReference type="AlphaFoldDB" id="A0A9Q3PMT1"/>
<evidence type="ECO:0000313" key="3">
    <source>
        <dbReference type="Proteomes" id="UP000765509"/>
    </source>
</evidence>
<dbReference type="EMBL" id="AVOT02081186">
    <property type="protein sequence ID" value="MBW0567648.1"/>
    <property type="molecule type" value="Genomic_DNA"/>
</dbReference>
<comment type="caution">
    <text evidence="2">The sequence shown here is derived from an EMBL/GenBank/DDBJ whole genome shotgun (WGS) entry which is preliminary data.</text>
</comment>
<organism evidence="2 3">
    <name type="scientific">Austropuccinia psidii MF-1</name>
    <dbReference type="NCBI Taxonomy" id="1389203"/>
    <lineage>
        <taxon>Eukaryota</taxon>
        <taxon>Fungi</taxon>
        <taxon>Dikarya</taxon>
        <taxon>Basidiomycota</taxon>
        <taxon>Pucciniomycotina</taxon>
        <taxon>Pucciniomycetes</taxon>
        <taxon>Pucciniales</taxon>
        <taxon>Sphaerophragmiaceae</taxon>
        <taxon>Austropuccinia</taxon>
    </lineage>
</organism>
<name>A0A9Q3PMT1_9BASI</name>
<evidence type="ECO:0000313" key="2">
    <source>
        <dbReference type="EMBL" id="MBW0567648.1"/>
    </source>
</evidence>
<feature type="region of interest" description="Disordered" evidence="1">
    <location>
        <begin position="1"/>
        <end position="65"/>
    </location>
</feature>
<gene>
    <name evidence="2" type="ORF">O181_107363</name>
</gene>
<evidence type="ECO:0000256" key="1">
    <source>
        <dbReference type="SAM" id="MobiDB-lite"/>
    </source>
</evidence>
<accession>A0A9Q3PMT1</accession>
<sequence>MEIPFPRALGYTTSQKEILQGRNRRGRRQPPSGSNDQQETYHHQETPAKVPMKKKSKKVQPKNWTDPGKATNIHILLKDLFVHMEYGKKIPIMTESWEEIGLMSQEILLNLMTCQKLLKEMKNSNINRYFIL</sequence>